<dbReference type="Proteomes" id="UP000626370">
    <property type="component" value="Unassembled WGS sequence"/>
</dbReference>
<evidence type="ECO:0000256" key="1">
    <source>
        <dbReference type="SAM" id="SignalP"/>
    </source>
</evidence>
<dbReference type="EMBL" id="BNAH01000014">
    <property type="protein sequence ID" value="GHE99201.1"/>
    <property type="molecule type" value="Genomic_DNA"/>
</dbReference>
<dbReference type="RefSeq" id="WP_189379163.1">
    <property type="nucleotide sequence ID" value="NZ_BNAH01000014.1"/>
</dbReference>
<dbReference type="NCBIfam" id="TIGR02595">
    <property type="entry name" value="PEP_CTERM"/>
    <property type="match status" value="1"/>
</dbReference>
<reference evidence="4" key="1">
    <citation type="journal article" date="2019" name="Int. J. Syst. Evol. Microbiol.">
        <title>The Global Catalogue of Microorganisms (GCM) 10K type strain sequencing project: providing services to taxonomists for standard genome sequencing and annotation.</title>
        <authorList>
            <consortium name="The Broad Institute Genomics Platform"/>
            <consortium name="The Broad Institute Genome Sequencing Center for Infectious Disease"/>
            <person name="Wu L."/>
            <person name="Ma J."/>
        </authorList>
    </citation>
    <scope>NUCLEOTIDE SEQUENCE [LARGE SCALE GENOMIC DNA]</scope>
    <source>
        <strain evidence="4">CGMCC 1.15922</strain>
    </source>
</reference>
<keyword evidence="1" id="KW-0732">Signal</keyword>
<accession>A0ABQ3J121</accession>
<dbReference type="InterPro" id="IPR013424">
    <property type="entry name" value="Ice-binding_C"/>
</dbReference>
<sequence>MNKFAQTCCLFLMLFVSSSSHATLITDSSLITSDHYVSVGSLDFAWASPVNVEYWDDYNQLYAPTIHEGWDYATSEELEILFENVTLADFYISDGVYRNAAKFWNSYFEDVVLRFTVGGVEYVDISNLDNFTNKQVKSFWTVGDMDTFGSDFETFYVRRNNQGGGGSVDVPEPTTVMIFGFGLIALALRKKFL</sequence>
<gene>
    <name evidence="3" type="ORF">GCM10011501_30940</name>
</gene>
<evidence type="ECO:0000313" key="4">
    <source>
        <dbReference type="Proteomes" id="UP000626370"/>
    </source>
</evidence>
<feature type="domain" description="Ice-binding protein C-terminal" evidence="2">
    <location>
        <begin position="169"/>
        <end position="191"/>
    </location>
</feature>
<dbReference type="Pfam" id="PF07589">
    <property type="entry name" value="PEP-CTERM"/>
    <property type="match status" value="1"/>
</dbReference>
<feature type="signal peptide" evidence="1">
    <location>
        <begin position="1"/>
        <end position="22"/>
    </location>
</feature>
<name>A0ABQ3J121_9GAMM</name>
<evidence type="ECO:0000313" key="3">
    <source>
        <dbReference type="EMBL" id="GHE99201.1"/>
    </source>
</evidence>
<proteinExistence type="predicted"/>
<evidence type="ECO:0000259" key="2">
    <source>
        <dbReference type="Pfam" id="PF07589"/>
    </source>
</evidence>
<comment type="caution">
    <text evidence="3">The sequence shown here is derived from an EMBL/GenBank/DDBJ whole genome shotgun (WGS) entry which is preliminary data.</text>
</comment>
<feature type="chain" id="PRO_5046892507" description="Ice-binding protein C-terminal domain-containing protein" evidence="1">
    <location>
        <begin position="23"/>
        <end position="193"/>
    </location>
</feature>
<organism evidence="3 4">
    <name type="scientific">Thalassotalea profundi</name>
    <dbReference type="NCBI Taxonomy" id="2036687"/>
    <lineage>
        <taxon>Bacteria</taxon>
        <taxon>Pseudomonadati</taxon>
        <taxon>Pseudomonadota</taxon>
        <taxon>Gammaproteobacteria</taxon>
        <taxon>Alteromonadales</taxon>
        <taxon>Colwelliaceae</taxon>
        <taxon>Thalassotalea</taxon>
    </lineage>
</organism>
<protein>
    <recommendedName>
        <fullName evidence="2">Ice-binding protein C-terminal domain-containing protein</fullName>
    </recommendedName>
</protein>
<keyword evidence="4" id="KW-1185">Reference proteome</keyword>